<dbReference type="PANTHER" id="PTHR14514:SF7">
    <property type="entry name" value="KASH DOMAIN-CONTAINING PROTEIN"/>
    <property type="match status" value="1"/>
</dbReference>
<evidence type="ECO:0000313" key="8">
    <source>
        <dbReference type="Proteomes" id="UP000314294"/>
    </source>
</evidence>
<name>A0A4Z2GJE9_9TELE</name>
<dbReference type="AlphaFoldDB" id="A0A4Z2GJE9"/>
<evidence type="ECO:0000256" key="2">
    <source>
        <dbReference type="ARBA" id="ARBA00022553"/>
    </source>
</evidence>
<dbReference type="Gene3D" id="1.20.58.60">
    <property type="match status" value="4"/>
</dbReference>
<evidence type="ECO:0000256" key="4">
    <source>
        <dbReference type="ARBA" id="ARBA00023136"/>
    </source>
</evidence>
<evidence type="ECO:0000256" key="5">
    <source>
        <dbReference type="SAM" id="Phobius"/>
    </source>
</evidence>
<keyword evidence="2" id="KW-0597">Phosphoprotein</keyword>
<dbReference type="EMBL" id="SRLO01000519">
    <property type="protein sequence ID" value="TNN53331.1"/>
    <property type="molecule type" value="Genomic_DNA"/>
</dbReference>
<feature type="transmembrane region" description="Helical" evidence="5">
    <location>
        <begin position="533"/>
        <end position="551"/>
    </location>
</feature>
<reference evidence="7 8" key="1">
    <citation type="submission" date="2019-03" db="EMBL/GenBank/DDBJ databases">
        <title>First draft genome of Liparis tanakae, snailfish: a comprehensive survey of snailfish specific genes.</title>
        <authorList>
            <person name="Kim W."/>
            <person name="Song I."/>
            <person name="Jeong J.-H."/>
            <person name="Kim D."/>
            <person name="Kim S."/>
            <person name="Ryu S."/>
            <person name="Song J.Y."/>
            <person name="Lee S.K."/>
        </authorList>
    </citation>
    <scope>NUCLEOTIDE SEQUENCE [LARGE SCALE GENOMIC DNA]</scope>
    <source>
        <tissue evidence="7">Muscle</tissue>
    </source>
</reference>
<comment type="subcellular location">
    <subcellularLocation>
        <location evidence="1">Endomembrane system</location>
    </subcellularLocation>
</comment>
<evidence type="ECO:0000259" key="6">
    <source>
        <dbReference type="Pfam" id="PF25804"/>
    </source>
</evidence>
<keyword evidence="4 5" id="KW-0472">Membrane</keyword>
<keyword evidence="8" id="KW-1185">Reference proteome</keyword>
<keyword evidence="5" id="KW-0812">Transmembrane</keyword>
<evidence type="ECO:0000256" key="3">
    <source>
        <dbReference type="ARBA" id="ARBA00022737"/>
    </source>
</evidence>
<keyword evidence="3" id="KW-0677">Repeat</keyword>
<dbReference type="OrthoDB" id="8959101at2759"/>
<dbReference type="PANTHER" id="PTHR14514">
    <property type="entry name" value="PKA ANCHORING PROTEIN"/>
    <property type="match status" value="1"/>
</dbReference>
<evidence type="ECO:0000313" key="7">
    <source>
        <dbReference type="EMBL" id="TNN53331.1"/>
    </source>
</evidence>
<organism evidence="7 8">
    <name type="scientific">Liparis tanakae</name>
    <name type="common">Tanaka's snailfish</name>
    <dbReference type="NCBI Taxonomy" id="230148"/>
    <lineage>
        <taxon>Eukaryota</taxon>
        <taxon>Metazoa</taxon>
        <taxon>Chordata</taxon>
        <taxon>Craniata</taxon>
        <taxon>Vertebrata</taxon>
        <taxon>Euteleostomi</taxon>
        <taxon>Actinopterygii</taxon>
        <taxon>Neopterygii</taxon>
        <taxon>Teleostei</taxon>
        <taxon>Neoteleostei</taxon>
        <taxon>Acanthomorphata</taxon>
        <taxon>Eupercaria</taxon>
        <taxon>Perciformes</taxon>
        <taxon>Cottioidei</taxon>
        <taxon>Cottales</taxon>
        <taxon>Liparidae</taxon>
        <taxon>Liparis</taxon>
    </lineage>
</organism>
<dbReference type="SUPFAM" id="SSF46966">
    <property type="entry name" value="Spectrin repeat"/>
    <property type="match status" value="4"/>
</dbReference>
<accession>A0A4Z2GJE9</accession>
<comment type="caution">
    <text evidence="7">The sequence shown here is derived from an EMBL/GenBank/DDBJ whole genome shotgun (WGS) entry which is preliminary data.</text>
</comment>
<feature type="domain" description="Nesprin-3" evidence="6">
    <location>
        <begin position="163"/>
        <end position="248"/>
    </location>
</feature>
<dbReference type="Proteomes" id="UP000314294">
    <property type="component" value="Unassembled WGS sequence"/>
</dbReference>
<proteinExistence type="predicted"/>
<evidence type="ECO:0000256" key="1">
    <source>
        <dbReference type="ARBA" id="ARBA00004308"/>
    </source>
</evidence>
<keyword evidence="5" id="KW-1133">Transmembrane helix</keyword>
<sequence>MLITRGESVQRNTSAEGVPVLQKQIQDLKDSWDALLSASIQCKSQLEGSLSQWTSYQEDVLQFVAWVERVEESLDPTDKQCPEMRDKTANLSKAKLLYEEVLSHLTLLDTITAKGADIAENYVSQLELQDLQERYGAIKDNAMRAVGKAEELVNAHEEYQRGLQAFEDWLEQEQEKLGCYTQLEGDVDMLEDTLQKLQELQLHCTEGQALLNTLLVSRELVTHWGLPQTEDRALEMLQQEWRLYQSRLADSRAQLNSALAKLRQMEQKFQRLASWLKGMETKAQLRGHRRSDRATKDAQLHLIKSWQEEVLVYQEEMEGLSILAQQVLDETHISSRISSRATQITARYHILLLQLLETIKQLQEEVSCIEEAQCVFNTFSDWLSAAQNNFGTVAVSVDVVDRLAMDRKMKKLEALQADMEQGHSYLKTMREKTERAMAFLEEPEAEQLKEEVDGRLFQLKALTEALRTEHSSLEKCISLSKDFMDKYKSQAQWVLETKSLLASSVEPKAELYQKKAQLAKYKVTSNLFHRGNIVYFFFLFLYLQYFSLFYLSP</sequence>
<dbReference type="Pfam" id="PF25804">
    <property type="entry name" value="SYNE3"/>
    <property type="match status" value="1"/>
</dbReference>
<dbReference type="InterPro" id="IPR057933">
    <property type="entry name" value="SYNE3_dom"/>
</dbReference>
<gene>
    <name evidence="7" type="primary">SYNE1_7</name>
    <name evidence="7" type="ORF">EYF80_036485</name>
</gene>
<protein>
    <submittedName>
        <fullName evidence="7">Nesprin-1</fullName>
    </submittedName>
</protein>